<dbReference type="PANTHER" id="PTHR43432">
    <property type="entry name" value="SLR0285 PROTEIN"/>
    <property type="match status" value="1"/>
</dbReference>
<dbReference type="InterPro" id="IPR006638">
    <property type="entry name" value="Elp3/MiaA/NifB-like_rSAM"/>
</dbReference>
<dbReference type="PROSITE" id="PS51918">
    <property type="entry name" value="RADICAL_SAM"/>
    <property type="match status" value="1"/>
</dbReference>
<keyword evidence="2" id="KW-0408">Iron</keyword>
<dbReference type="AlphaFoldDB" id="A0A2T8HW76"/>
<dbReference type="SFLD" id="SFLDG01084">
    <property type="entry name" value="Uncharacterised_Radical_SAM_Su"/>
    <property type="match status" value="1"/>
</dbReference>
<evidence type="ECO:0000256" key="4">
    <source>
        <dbReference type="SAM" id="MobiDB-lite"/>
    </source>
</evidence>
<keyword evidence="1" id="KW-0479">Metal-binding</keyword>
<protein>
    <submittedName>
        <fullName evidence="6">Radical SAM protein</fullName>
    </submittedName>
</protein>
<evidence type="ECO:0000313" key="6">
    <source>
        <dbReference type="EMBL" id="PVH29686.1"/>
    </source>
</evidence>
<dbReference type="Gene3D" id="3.80.30.30">
    <property type="match status" value="1"/>
</dbReference>
<dbReference type="GO" id="GO:0003824">
    <property type="term" value="F:catalytic activity"/>
    <property type="evidence" value="ECO:0007669"/>
    <property type="project" value="InterPro"/>
</dbReference>
<accession>A0A2T8HW76</accession>
<evidence type="ECO:0000313" key="7">
    <source>
        <dbReference type="Proteomes" id="UP000245911"/>
    </source>
</evidence>
<name>A0A2T8HW76_9RHOB</name>
<dbReference type="Proteomes" id="UP000245911">
    <property type="component" value="Unassembled WGS sequence"/>
</dbReference>
<dbReference type="InterPro" id="IPR040086">
    <property type="entry name" value="MJ0683-like"/>
</dbReference>
<proteinExistence type="predicted"/>
<dbReference type="EMBL" id="QDKM01000002">
    <property type="protein sequence ID" value="PVH29686.1"/>
    <property type="molecule type" value="Genomic_DNA"/>
</dbReference>
<dbReference type="NCBIfam" id="NF033668">
    <property type="entry name" value="rSAM_PA0069"/>
    <property type="match status" value="1"/>
</dbReference>
<evidence type="ECO:0000256" key="3">
    <source>
        <dbReference type="ARBA" id="ARBA00023014"/>
    </source>
</evidence>
<dbReference type="InterPro" id="IPR058240">
    <property type="entry name" value="rSAM_sf"/>
</dbReference>
<dbReference type="GO" id="GO:0046872">
    <property type="term" value="F:metal ion binding"/>
    <property type="evidence" value="ECO:0007669"/>
    <property type="project" value="UniProtKB-KW"/>
</dbReference>
<comment type="caution">
    <text evidence="6">The sequence shown here is derived from an EMBL/GenBank/DDBJ whole genome shotgun (WGS) entry which is preliminary data.</text>
</comment>
<dbReference type="RefSeq" id="WP_116557574.1">
    <property type="nucleotide sequence ID" value="NZ_QDKM01000002.1"/>
</dbReference>
<dbReference type="CDD" id="cd01335">
    <property type="entry name" value="Radical_SAM"/>
    <property type="match status" value="1"/>
</dbReference>
<evidence type="ECO:0000256" key="1">
    <source>
        <dbReference type="ARBA" id="ARBA00022723"/>
    </source>
</evidence>
<evidence type="ECO:0000256" key="2">
    <source>
        <dbReference type="ARBA" id="ARBA00023004"/>
    </source>
</evidence>
<reference evidence="6 7" key="1">
    <citation type="submission" date="2018-04" db="EMBL/GenBank/DDBJ databases">
        <title>Pararhodobacter oceanense sp. nov., isolated from marine intertidal sediment.</title>
        <authorList>
            <person name="Wang X.-L."/>
            <person name="Du Z.-J."/>
        </authorList>
    </citation>
    <scope>NUCLEOTIDE SEQUENCE [LARGE SCALE GENOMIC DNA]</scope>
    <source>
        <strain evidence="6 7">AM505</strain>
    </source>
</reference>
<keyword evidence="3" id="KW-0411">Iron-sulfur</keyword>
<dbReference type="GO" id="GO:0051536">
    <property type="term" value="F:iron-sulfur cluster binding"/>
    <property type="evidence" value="ECO:0007669"/>
    <property type="project" value="UniProtKB-KW"/>
</dbReference>
<sequence>MPDRKPLSTPLPPQDPTRVARGRGTLAQPAPRFDQKRREWEHDGWEIAEEPQAVQREVTLEAPRSVIAWNQSPDLGFDRAVNPYRGCEHGCIYCYARPTHAYLGLSPGLDFETRLVARPDAAQVLAAELGRKSYRVAPLALGSNTDPWQPIEAQHRITRGLLEVLRDWRHPLTITTRGALIERDLHILSEMAALGLVEVGISLTTLDAGLARAMEPRAPAPARRLAMISALAEAGIPVRLMMAPVIPGLTDHEIEPIMQAAREAGAQVAWWSLLRLPHEVSPLFQDWLEEHRPGHAAKVMARLREMRDGRDNDGGFHSRFRGSGTMAGLLDQRVRLARKRLGYAEVLPPLDCDLFRAPPKAGDQLSLF</sequence>
<dbReference type="SUPFAM" id="SSF102114">
    <property type="entry name" value="Radical SAM enzymes"/>
    <property type="match status" value="1"/>
</dbReference>
<dbReference type="SMART" id="SM00729">
    <property type="entry name" value="Elp3"/>
    <property type="match status" value="1"/>
</dbReference>
<keyword evidence="7" id="KW-1185">Reference proteome</keyword>
<dbReference type="Pfam" id="PF04055">
    <property type="entry name" value="Radical_SAM"/>
    <property type="match status" value="1"/>
</dbReference>
<feature type="region of interest" description="Disordered" evidence="4">
    <location>
        <begin position="1"/>
        <end position="37"/>
    </location>
</feature>
<gene>
    <name evidence="6" type="ORF">DDE20_06115</name>
</gene>
<dbReference type="OrthoDB" id="9785699at2"/>
<evidence type="ECO:0000259" key="5">
    <source>
        <dbReference type="PROSITE" id="PS51918"/>
    </source>
</evidence>
<organism evidence="6 7">
    <name type="scientific">Pararhodobacter oceanensis</name>
    <dbReference type="NCBI Taxonomy" id="2172121"/>
    <lineage>
        <taxon>Bacteria</taxon>
        <taxon>Pseudomonadati</taxon>
        <taxon>Pseudomonadota</taxon>
        <taxon>Alphaproteobacteria</taxon>
        <taxon>Rhodobacterales</taxon>
        <taxon>Paracoccaceae</taxon>
        <taxon>Pararhodobacter</taxon>
    </lineage>
</organism>
<dbReference type="PANTHER" id="PTHR43432:SF3">
    <property type="entry name" value="SLR0285 PROTEIN"/>
    <property type="match status" value="1"/>
</dbReference>
<dbReference type="SFLD" id="SFLDS00029">
    <property type="entry name" value="Radical_SAM"/>
    <property type="match status" value="1"/>
</dbReference>
<dbReference type="InterPro" id="IPR007197">
    <property type="entry name" value="rSAM"/>
</dbReference>
<feature type="domain" description="Radical SAM core" evidence="5">
    <location>
        <begin position="73"/>
        <end position="310"/>
    </location>
</feature>